<dbReference type="Proteomes" id="UP001317613">
    <property type="component" value="Plasmid pSVR2332_phage"/>
</dbReference>
<keyword evidence="1" id="KW-0614">Plasmid</keyword>
<organism evidence="1 2">
    <name type="scientific">Enterococcus faecalis</name>
    <name type="common">Streptococcus faecalis</name>
    <dbReference type="NCBI Taxonomy" id="1351"/>
    <lineage>
        <taxon>Bacteria</taxon>
        <taxon>Bacillati</taxon>
        <taxon>Bacillota</taxon>
        <taxon>Bacilli</taxon>
        <taxon>Lactobacillales</taxon>
        <taxon>Enterococcaceae</taxon>
        <taxon>Enterococcus</taxon>
    </lineage>
</organism>
<sequence length="332" mass="36908">MKEEQNRVDKSKKKKKTKRAILIIILLLVVGGGIFLLVNNKNLFTGQTTKNKTAITSSGTNVKENSASKSNQRANSSEGSNTEENKTNASTDNNYNIGYSSLNINQRISLMARLYDKLDFKDFVTISYNITELPDGTQNVVITNYGLNAHTETIAYKVDKNSINPISFPSDQKTTKNDLFKIYEKNKEQYDALAEKVSYDASLEFSQNYKASEASQDTKDNFQDLDIEAINNGDFSTLVGTWKNGKGNVLVINPDGLVNDNQKITPVQNSDKTSKVPYVNINSIPEGPGAAIGLYKVGFLNPEGDNSDTTKPRLVLTQQIGNYEANAYYYRQ</sequence>
<dbReference type="EMBL" id="AP026731">
    <property type="protein sequence ID" value="BDQ63956.1"/>
    <property type="molecule type" value="Genomic_DNA"/>
</dbReference>
<name>A0AC59HW45_ENTFL</name>
<accession>A0AC59HW45</accession>
<evidence type="ECO:0000313" key="2">
    <source>
        <dbReference type="Proteomes" id="UP001317613"/>
    </source>
</evidence>
<reference evidence="1" key="1">
    <citation type="submission" date="2022-08" db="EMBL/GenBank/DDBJ databases">
        <title>Molecular epidemiological analysis of five strains of VanD-type vancomycin-resistant Enterococcus faecalis.</title>
        <authorList>
            <person name="Mimura K."/>
            <person name="Hashimoto Y."/>
            <person name="Tomita H."/>
        </authorList>
    </citation>
    <scope>NUCLEOTIDE SEQUENCE</scope>
    <source>
        <strain evidence="1">SVR2332</strain>
        <plasmid evidence="1">pSVR2332_phage</plasmid>
    </source>
</reference>
<protein>
    <submittedName>
        <fullName evidence="1">Uncharacterized protein</fullName>
    </submittedName>
</protein>
<evidence type="ECO:0000313" key="1">
    <source>
        <dbReference type="EMBL" id="BDQ63956.1"/>
    </source>
</evidence>
<geneLocation type="plasmid" evidence="1 2">
    <name>pSVR2332_phage</name>
</geneLocation>
<gene>
    <name evidence="1" type="ORF">EfsSVR2332_40340</name>
</gene>
<proteinExistence type="predicted"/>